<evidence type="ECO:0000313" key="8">
    <source>
        <dbReference type="EMBL" id="RSL48460.1"/>
    </source>
</evidence>
<accession>A0A428P5Z4</accession>
<dbReference type="InterPro" id="IPR003689">
    <property type="entry name" value="ZIP"/>
</dbReference>
<evidence type="ECO:0000256" key="1">
    <source>
        <dbReference type="ARBA" id="ARBA00004141"/>
    </source>
</evidence>
<dbReference type="PANTHER" id="PTHR16950:SF16">
    <property type="entry name" value="ZINC TRANSPORTER ZIP13"/>
    <property type="match status" value="1"/>
</dbReference>
<organism evidence="8 9">
    <name type="scientific">Fusarium floridanum</name>
    <dbReference type="NCBI Taxonomy" id="1325733"/>
    <lineage>
        <taxon>Eukaryota</taxon>
        <taxon>Fungi</taxon>
        <taxon>Dikarya</taxon>
        <taxon>Ascomycota</taxon>
        <taxon>Pezizomycotina</taxon>
        <taxon>Sordariomycetes</taxon>
        <taxon>Hypocreomycetidae</taxon>
        <taxon>Hypocreales</taxon>
        <taxon>Nectriaceae</taxon>
        <taxon>Fusarium</taxon>
        <taxon>Fusarium solani species complex</taxon>
    </lineage>
</organism>
<evidence type="ECO:0000256" key="3">
    <source>
        <dbReference type="ARBA" id="ARBA00022989"/>
    </source>
</evidence>
<keyword evidence="9" id="KW-1185">Reference proteome</keyword>
<dbReference type="GO" id="GO:0006882">
    <property type="term" value="P:intracellular zinc ion homeostasis"/>
    <property type="evidence" value="ECO:0007669"/>
    <property type="project" value="TreeGrafter"/>
</dbReference>
<reference evidence="8 9" key="1">
    <citation type="submission" date="2017-06" db="EMBL/GenBank/DDBJ databases">
        <title>Comparative genomic analysis of Ambrosia Fusariam Clade fungi.</title>
        <authorList>
            <person name="Stajich J.E."/>
            <person name="Carrillo J."/>
            <person name="Kijimoto T."/>
            <person name="Eskalen A."/>
            <person name="O'Donnell K."/>
            <person name="Kasson M."/>
        </authorList>
    </citation>
    <scope>NUCLEOTIDE SEQUENCE [LARGE SCALE GENOMIC DNA]</scope>
    <source>
        <strain evidence="8 9">NRRL62606</strain>
    </source>
</reference>
<dbReference type="GO" id="GO:0016020">
    <property type="term" value="C:membrane"/>
    <property type="evidence" value="ECO:0007669"/>
    <property type="project" value="UniProtKB-SubCell"/>
</dbReference>
<keyword evidence="2 6" id="KW-0812">Transmembrane</keyword>
<evidence type="ECO:0000256" key="5">
    <source>
        <dbReference type="SAM" id="MobiDB-lite"/>
    </source>
</evidence>
<protein>
    <recommendedName>
        <fullName evidence="10">Major histocompatibility complex, class I</fullName>
    </recommendedName>
</protein>
<feature type="transmembrane region" description="Helical" evidence="6">
    <location>
        <begin position="372"/>
        <end position="395"/>
    </location>
</feature>
<feature type="transmembrane region" description="Helical" evidence="6">
    <location>
        <begin position="328"/>
        <end position="348"/>
    </location>
</feature>
<dbReference type="PANTHER" id="PTHR16950">
    <property type="entry name" value="ZINC TRANSPORTER SLC39A7 HISTIDINE-RICH MEMBRANE PROTEIN KE4"/>
    <property type="match status" value="1"/>
</dbReference>
<keyword evidence="3 6" id="KW-1133">Transmembrane helix</keyword>
<feature type="transmembrane region" description="Helical" evidence="6">
    <location>
        <begin position="407"/>
        <end position="426"/>
    </location>
</feature>
<feature type="transmembrane region" description="Helical" evidence="6">
    <location>
        <begin position="87"/>
        <end position="107"/>
    </location>
</feature>
<keyword evidence="7" id="KW-0732">Signal</keyword>
<evidence type="ECO:0000313" key="9">
    <source>
        <dbReference type="Proteomes" id="UP000287972"/>
    </source>
</evidence>
<feature type="chain" id="PRO_5019323233" description="Major histocompatibility complex, class I" evidence="7">
    <location>
        <begin position="25"/>
        <end position="428"/>
    </location>
</feature>
<dbReference type="EMBL" id="NKCL01000878">
    <property type="protein sequence ID" value="RSL48460.1"/>
    <property type="molecule type" value="Genomic_DNA"/>
</dbReference>
<name>A0A428P5Z4_9HYPO</name>
<dbReference type="Pfam" id="PF02535">
    <property type="entry name" value="Zip"/>
    <property type="match status" value="1"/>
</dbReference>
<proteinExistence type="predicted"/>
<evidence type="ECO:0000256" key="2">
    <source>
        <dbReference type="ARBA" id="ARBA00022692"/>
    </source>
</evidence>
<evidence type="ECO:0000256" key="6">
    <source>
        <dbReference type="SAM" id="Phobius"/>
    </source>
</evidence>
<evidence type="ECO:0008006" key="10">
    <source>
        <dbReference type="Google" id="ProtNLM"/>
    </source>
</evidence>
<feature type="compositionally biased region" description="Basic and acidic residues" evidence="5">
    <location>
        <begin position="199"/>
        <end position="217"/>
    </location>
</feature>
<keyword evidence="4 6" id="KW-0472">Membrane</keyword>
<feature type="signal peptide" evidence="7">
    <location>
        <begin position="1"/>
        <end position="24"/>
    </location>
</feature>
<evidence type="ECO:0000256" key="4">
    <source>
        <dbReference type="ARBA" id="ARBA00023136"/>
    </source>
</evidence>
<gene>
    <name evidence="8" type="ORF">CEP51_015628</name>
</gene>
<sequence>MALPRKSVLFSALCLALLVGFVLAGHDHAHEHGHEHEHAESLTGIDVGKLSLDELDAQLQTCPIVKDLNAAKHAHHAAAPSSLTARLFAVLFPGTPAVNALLATLYISGPPNFLLALCPTNIDPASLSVMVAFAVGGLLGDTLFHLLPEIFVGEDHDESVKFVLVEPNRNLILGLGILVGFMTFVAMDKGLRIATGGAGHDHSHGHGDAHSHSEDKGISTGVDATDSVVKSRKKGSEDKGAVVANVVENTEKEINPSVKLGGYLNLIADFTHNITDGLAMSASFYASPTIGATTTVAVFFHEIPHEVGDFALLIQSGFSKRAAMGSQFITALGALLGTLIGIAIQEFGSPNSDVPMGRNEGLWGTSLTWGDMLLPFTAGTFLYVGTVAVIPELLETGPNKAQELKKTLIQFTAVAVGAGIMLYISWHD</sequence>
<dbReference type="AlphaFoldDB" id="A0A428P5Z4"/>
<feature type="region of interest" description="Disordered" evidence="5">
    <location>
        <begin position="198"/>
        <end position="221"/>
    </location>
</feature>
<feature type="transmembrane region" description="Helical" evidence="6">
    <location>
        <begin position="127"/>
        <end position="147"/>
    </location>
</feature>
<feature type="transmembrane region" description="Helical" evidence="6">
    <location>
        <begin position="167"/>
        <end position="187"/>
    </location>
</feature>
<dbReference type="GO" id="GO:0005385">
    <property type="term" value="F:zinc ion transmembrane transporter activity"/>
    <property type="evidence" value="ECO:0007669"/>
    <property type="project" value="TreeGrafter"/>
</dbReference>
<comment type="caution">
    <text evidence="8">The sequence shown here is derived from an EMBL/GenBank/DDBJ whole genome shotgun (WGS) entry which is preliminary data.</text>
</comment>
<comment type="subcellular location">
    <subcellularLocation>
        <location evidence="1">Membrane</location>
        <topology evidence="1">Multi-pass membrane protein</topology>
    </subcellularLocation>
</comment>
<dbReference type="Proteomes" id="UP000287972">
    <property type="component" value="Unassembled WGS sequence"/>
</dbReference>
<evidence type="ECO:0000256" key="7">
    <source>
        <dbReference type="SAM" id="SignalP"/>
    </source>
</evidence>